<proteinExistence type="predicted"/>
<name>R1F040_9GAMM</name>
<evidence type="ECO:0000256" key="1">
    <source>
        <dbReference type="SAM" id="Phobius"/>
    </source>
</evidence>
<reference evidence="2 3" key="1">
    <citation type="journal article" date="2013" name="Genome Announc.">
        <title>Draft Genome Sequence of Aeromonas molluscorum Strain 848TT, Isolated from Bivalve Molluscs.</title>
        <authorList>
            <person name="Spataro N."/>
            <person name="Farfan M."/>
            <person name="Albarral V."/>
            <person name="Sanglas A."/>
            <person name="Loren J.G."/>
            <person name="Fuste M.C."/>
            <person name="Bosch E."/>
        </authorList>
    </citation>
    <scope>NUCLEOTIDE SEQUENCE [LARGE SCALE GENOMIC DNA]</scope>
    <source>
        <strain evidence="2 3">848</strain>
    </source>
</reference>
<comment type="caution">
    <text evidence="2">The sequence shown here is derived from an EMBL/GenBank/DDBJ whole genome shotgun (WGS) entry which is preliminary data.</text>
</comment>
<accession>R1F040</accession>
<keyword evidence="1" id="KW-1133">Transmembrane helix</keyword>
<dbReference type="EMBL" id="AQGQ01000273">
    <property type="protein sequence ID" value="EOD53257.1"/>
    <property type="molecule type" value="Genomic_DNA"/>
</dbReference>
<evidence type="ECO:0000313" key="3">
    <source>
        <dbReference type="Proteomes" id="UP000013526"/>
    </source>
</evidence>
<dbReference type="PATRIC" id="fig|1268236.3.peg.3979"/>
<sequence length="56" mass="5827">MVGLLLAALYQPVWQSAVLAPKDLALAATGLFLLRVMKLPVLALAALLLASSLLLA</sequence>
<evidence type="ECO:0000313" key="2">
    <source>
        <dbReference type="EMBL" id="EOD53257.1"/>
    </source>
</evidence>
<keyword evidence="1" id="KW-0472">Membrane</keyword>
<protein>
    <submittedName>
        <fullName evidence="2">Chromate transport protein ChrA</fullName>
    </submittedName>
</protein>
<keyword evidence="1" id="KW-0812">Transmembrane</keyword>
<dbReference type="Proteomes" id="UP000013526">
    <property type="component" value="Unassembled WGS sequence"/>
</dbReference>
<dbReference type="AlphaFoldDB" id="R1F040"/>
<feature type="transmembrane region" description="Helical" evidence="1">
    <location>
        <begin position="37"/>
        <end position="55"/>
    </location>
</feature>
<gene>
    <name evidence="2" type="ORF">G113_20627</name>
</gene>
<keyword evidence="3" id="KW-1185">Reference proteome</keyword>
<organism evidence="2 3">
    <name type="scientific">Aeromonas molluscorum 848</name>
    <dbReference type="NCBI Taxonomy" id="1268236"/>
    <lineage>
        <taxon>Bacteria</taxon>
        <taxon>Pseudomonadati</taxon>
        <taxon>Pseudomonadota</taxon>
        <taxon>Gammaproteobacteria</taxon>
        <taxon>Aeromonadales</taxon>
        <taxon>Aeromonadaceae</taxon>
        <taxon>Aeromonas</taxon>
    </lineage>
</organism>